<evidence type="ECO:0000313" key="10">
    <source>
        <dbReference type="EMBL" id="BBB33033.1"/>
    </source>
</evidence>
<dbReference type="Gene3D" id="3.60.140.10">
    <property type="entry name" value="CNF1/YfiH-like putative cysteine hydrolases"/>
    <property type="match status" value="1"/>
</dbReference>
<dbReference type="GO" id="GO:0005507">
    <property type="term" value="F:copper ion binding"/>
    <property type="evidence" value="ECO:0007669"/>
    <property type="project" value="TreeGrafter"/>
</dbReference>
<dbReference type="PANTHER" id="PTHR30616:SF2">
    <property type="entry name" value="PURINE NUCLEOSIDE PHOSPHORYLASE LACC1"/>
    <property type="match status" value="1"/>
</dbReference>
<evidence type="ECO:0000256" key="8">
    <source>
        <dbReference type="ARBA" id="ARBA00048968"/>
    </source>
</evidence>
<comment type="catalytic activity">
    <reaction evidence="1">
        <text>inosine + phosphate = alpha-D-ribose 1-phosphate + hypoxanthine</text>
        <dbReference type="Rhea" id="RHEA:27646"/>
        <dbReference type="ChEBI" id="CHEBI:17368"/>
        <dbReference type="ChEBI" id="CHEBI:17596"/>
        <dbReference type="ChEBI" id="CHEBI:43474"/>
        <dbReference type="ChEBI" id="CHEBI:57720"/>
        <dbReference type="EC" id="2.4.2.1"/>
    </reaction>
    <physiologicalReaction direction="left-to-right" evidence="1">
        <dbReference type="Rhea" id="RHEA:27647"/>
    </physiologicalReaction>
</comment>
<evidence type="ECO:0000256" key="5">
    <source>
        <dbReference type="ARBA" id="ARBA00022801"/>
    </source>
</evidence>
<keyword evidence="11" id="KW-1185">Reference proteome</keyword>
<dbReference type="CDD" id="cd16833">
    <property type="entry name" value="YfiH"/>
    <property type="match status" value="1"/>
</dbReference>
<proteinExistence type="inferred from homology"/>
<comment type="catalytic activity">
    <reaction evidence="9">
        <text>S-methyl-5'-thioadenosine + phosphate = 5-(methylsulfanyl)-alpha-D-ribose 1-phosphate + adenine</text>
        <dbReference type="Rhea" id="RHEA:11852"/>
        <dbReference type="ChEBI" id="CHEBI:16708"/>
        <dbReference type="ChEBI" id="CHEBI:17509"/>
        <dbReference type="ChEBI" id="CHEBI:43474"/>
        <dbReference type="ChEBI" id="CHEBI:58533"/>
        <dbReference type="EC" id="2.4.2.28"/>
    </reaction>
    <physiologicalReaction direction="left-to-right" evidence="9">
        <dbReference type="Rhea" id="RHEA:11853"/>
    </physiologicalReaction>
</comment>
<evidence type="ECO:0000256" key="1">
    <source>
        <dbReference type="ARBA" id="ARBA00000553"/>
    </source>
</evidence>
<dbReference type="Proteomes" id="UP000595564">
    <property type="component" value="Chromosome"/>
</dbReference>
<protein>
    <recommendedName>
        <fullName evidence="12">Purine nucleoside phosphorylase</fullName>
    </recommendedName>
</protein>
<name>A0A7R6PFZ4_9BACT</name>
<evidence type="ECO:0000256" key="6">
    <source>
        <dbReference type="ARBA" id="ARBA00022833"/>
    </source>
</evidence>
<sequence>MKVMVFPVNERNILAGVSFKTEEKKIVLAEKIKDFVGFNDFSYLNQIHSGKVVEVNEPVKGIDGDALFTFEKGIMLSVFTADCVPVYIYSDNFAGIIHAGWRGFVNNIFENFFEEITKRGVNSKRLKAIIGVSICGNCYEVGEDVAKHFSEKFLKRGKNKFLLNLKLCAFNKLLSSGLKEESISISPYCTMHHNYFHSYRKNKTEFRNVNFIGIKGE</sequence>
<comment type="catalytic activity">
    <reaction evidence="8">
        <text>adenosine + phosphate = alpha-D-ribose 1-phosphate + adenine</text>
        <dbReference type="Rhea" id="RHEA:27642"/>
        <dbReference type="ChEBI" id="CHEBI:16335"/>
        <dbReference type="ChEBI" id="CHEBI:16708"/>
        <dbReference type="ChEBI" id="CHEBI:43474"/>
        <dbReference type="ChEBI" id="CHEBI:57720"/>
        <dbReference type="EC" id="2.4.2.1"/>
    </reaction>
    <physiologicalReaction direction="left-to-right" evidence="8">
        <dbReference type="Rhea" id="RHEA:27643"/>
    </physiologicalReaction>
</comment>
<comment type="catalytic activity">
    <reaction evidence="7">
        <text>adenosine + H2O + H(+) = inosine + NH4(+)</text>
        <dbReference type="Rhea" id="RHEA:24408"/>
        <dbReference type="ChEBI" id="CHEBI:15377"/>
        <dbReference type="ChEBI" id="CHEBI:15378"/>
        <dbReference type="ChEBI" id="CHEBI:16335"/>
        <dbReference type="ChEBI" id="CHEBI:17596"/>
        <dbReference type="ChEBI" id="CHEBI:28938"/>
        <dbReference type="EC" id="3.5.4.4"/>
    </reaction>
    <physiologicalReaction direction="left-to-right" evidence="7">
        <dbReference type="Rhea" id="RHEA:24409"/>
    </physiologicalReaction>
</comment>
<dbReference type="EMBL" id="AP017470">
    <property type="protein sequence ID" value="BBB33033.1"/>
    <property type="molecule type" value="Genomic_DNA"/>
</dbReference>
<dbReference type="KEGG" id="thyd:TTHT_1530"/>
<dbReference type="AlphaFoldDB" id="A0A7R6PFZ4"/>
<evidence type="ECO:0000256" key="7">
    <source>
        <dbReference type="ARBA" id="ARBA00047989"/>
    </source>
</evidence>
<evidence type="ECO:0008006" key="12">
    <source>
        <dbReference type="Google" id="ProtNLM"/>
    </source>
</evidence>
<evidence type="ECO:0000256" key="4">
    <source>
        <dbReference type="ARBA" id="ARBA00022723"/>
    </source>
</evidence>
<organism evidence="10 11">
    <name type="scientific">Thermotomaculum hydrothermale</name>
    <dbReference type="NCBI Taxonomy" id="981385"/>
    <lineage>
        <taxon>Bacteria</taxon>
        <taxon>Pseudomonadati</taxon>
        <taxon>Acidobacteriota</taxon>
        <taxon>Holophagae</taxon>
        <taxon>Thermotomaculales</taxon>
        <taxon>Thermotomaculaceae</taxon>
        <taxon>Thermotomaculum</taxon>
    </lineage>
</organism>
<dbReference type="Pfam" id="PF02578">
    <property type="entry name" value="Cu-oxidase_4"/>
    <property type="match status" value="1"/>
</dbReference>
<evidence type="ECO:0000256" key="3">
    <source>
        <dbReference type="ARBA" id="ARBA00022679"/>
    </source>
</evidence>
<dbReference type="SUPFAM" id="SSF64438">
    <property type="entry name" value="CNF1/YfiH-like putative cysteine hydrolases"/>
    <property type="match status" value="1"/>
</dbReference>
<dbReference type="InterPro" id="IPR038371">
    <property type="entry name" value="Cu_polyphenol_OxRdtase_sf"/>
</dbReference>
<keyword evidence="5" id="KW-0378">Hydrolase</keyword>
<dbReference type="InterPro" id="IPR011324">
    <property type="entry name" value="Cytotoxic_necrot_fac-like_cat"/>
</dbReference>
<reference evidence="10 11" key="1">
    <citation type="journal article" date="2012" name="Extremophiles">
        <title>Thermotomaculum hydrothermale gen. nov., sp. nov., a novel heterotrophic thermophile within the phylum Acidobacteria from a deep-sea hydrothermal vent chimney in the Southern Okinawa Trough.</title>
        <authorList>
            <person name="Izumi H."/>
            <person name="Nunoura T."/>
            <person name="Miyazaki M."/>
            <person name="Mino S."/>
            <person name="Toki T."/>
            <person name="Takai K."/>
            <person name="Sako Y."/>
            <person name="Sawabe T."/>
            <person name="Nakagawa S."/>
        </authorList>
    </citation>
    <scope>NUCLEOTIDE SEQUENCE [LARGE SCALE GENOMIC DNA]</scope>
    <source>
        <strain evidence="10 11">AC55</strain>
    </source>
</reference>
<keyword evidence="6" id="KW-0862">Zinc</keyword>
<dbReference type="PANTHER" id="PTHR30616">
    <property type="entry name" value="UNCHARACTERIZED PROTEIN YFIH"/>
    <property type="match status" value="1"/>
</dbReference>
<comment type="similarity">
    <text evidence="2">Belongs to the purine nucleoside phosphorylase YfiH/LACC1 family.</text>
</comment>
<evidence type="ECO:0000313" key="11">
    <source>
        <dbReference type="Proteomes" id="UP000595564"/>
    </source>
</evidence>
<keyword evidence="4" id="KW-0479">Metal-binding</keyword>
<accession>A0A7R6PFZ4</accession>
<evidence type="ECO:0000256" key="2">
    <source>
        <dbReference type="ARBA" id="ARBA00007353"/>
    </source>
</evidence>
<dbReference type="InterPro" id="IPR003730">
    <property type="entry name" value="Cu_polyphenol_OxRdtase"/>
</dbReference>
<gene>
    <name evidence="10" type="ORF">TTHT_1530</name>
</gene>
<keyword evidence="3" id="KW-0808">Transferase</keyword>
<dbReference type="GO" id="GO:0017061">
    <property type="term" value="F:S-methyl-5-thioadenosine phosphorylase activity"/>
    <property type="evidence" value="ECO:0007669"/>
    <property type="project" value="UniProtKB-EC"/>
</dbReference>
<dbReference type="RefSeq" id="WP_201327332.1">
    <property type="nucleotide sequence ID" value="NZ_AP017470.1"/>
</dbReference>
<dbReference type="GO" id="GO:0016787">
    <property type="term" value="F:hydrolase activity"/>
    <property type="evidence" value="ECO:0007669"/>
    <property type="project" value="UniProtKB-KW"/>
</dbReference>
<evidence type="ECO:0000256" key="9">
    <source>
        <dbReference type="ARBA" id="ARBA00049893"/>
    </source>
</evidence>